<dbReference type="InterPro" id="IPR011009">
    <property type="entry name" value="Kinase-like_dom_sf"/>
</dbReference>
<name>A0A168L1V9_CORDF</name>
<gene>
    <name evidence="2" type="ORF">LEL_02140</name>
</gene>
<evidence type="ECO:0000313" key="2">
    <source>
        <dbReference type="EMBL" id="OAA82595.1"/>
    </source>
</evidence>
<dbReference type="Proteomes" id="UP000076881">
    <property type="component" value="Unassembled WGS sequence"/>
</dbReference>
<keyword evidence="3" id="KW-1185">Reference proteome</keyword>
<organism evidence="2 3">
    <name type="scientific">Akanthomyces lecanii RCEF 1005</name>
    <dbReference type="NCBI Taxonomy" id="1081108"/>
    <lineage>
        <taxon>Eukaryota</taxon>
        <taxon>Fungi</taxon>
        <taxon>Dikarya</taxon>
        <taxon>Ascomycota</taxon>
        <taxon>Pezizomycotina</taxon>
        <taxon>Sordariomycetes</taxon>
        <taxon>Hypocreomycetidae</taxon>
        <taxon>Hypocreales</taxon>
        <taxon>Cordycipitaceae</taxon>
        <taxon>Akanthomyces</taxon>
        <taxon>Cordyceps confragosa</taxon>
    </lineage>
</organism>
<dbReference type="SUPFAM" id="SSF56112">
    <property type="entry name" value="Protein kinase-like (PK-like)"/>
    <property type="match status" value="1"/>
</dbReference>
<comment type="caution">
    <text evidence="2">The sequence shown here is derived from an EMBL/GenBank/DDBJ whole genome shotgun (WGS) entry which is preliminary data.</text>
</comment>
<dbReference type="Pfam" id="PF01636">
    <property type="entry name" value="APH"/>
    <property type="match status" value="1"/>
</dbReference>
<protein>
    <submittedName>
        <fullName evidence="2">Protein kinase-like domain protein</fullName>
    </submittedName>
</protein>
<dbReference type="AlphaFoldDB" id="A0A168L1V9"/>
<keyword evidence="2" id="KW-0808">Transferase</keyword>
<feature type="domain" description="Aminoglycoside phosphotransferase" evidence="1">
    <location>
        <begin position="143"/>
        <end position="300"/>
    </location>
</feature>
<dbReference type="EMBL" id="AZHF01000001">
    <property type="protein sequence ID" value="OAA82595.1"/>
    <property type="molecule type" value="Genomic_DNA"/>
</dbReference>
<reference evidence="2 3" key="1">
    <citation type="journal article" date="2016" name="Genome Biol. Evol.">
        <title>Divergent and convergent evolution of fungal pathogenicity.</title>
        <authorList>
            <person name="Shang Y."/>
            <person name="Xiao G."/>
            <person name="Zheng P."/>
            <person name="Cen K."/>
            <person name="Zhan S."/>
            <person name="Wang C."/>
        </authorList>
    </citation>
    <scope>NUCLEOTIDE SEQUENCE [LARGE SCALE GENOMIC DNA]</scope>
    <source>
        <strain evidence="2 3">RCEF 1005</strain>
    </source>
</reference>
<dbReference type="Gene3D" id="3.30.200.20">
    <property type="entry name" value="Phosphorylase Kinase, domain 1"/>
    <property type="match status" value="1"/>
</dbReference>
<dbReference type="OrthoDB" id="25129at2759"/>
<evidence type="ECO:0000259" key="1">
    <source>
        <dbReference type="Pfam" id="PF01636"/>
    </source>
</evidence>
<evidence type="ECO:0000313" key="3">
    <source>
        <dbReference type="Proteomes" id="UP000076881"/>
    </source>
</evidence>
<sequence>MAKRTATEIQAAVQNELADTPYATASLRALTGGNANFIYHAKLQTPLPDGPADVVVKHGEGYVATSPEFAITVARCNVEESSLRYMGHFPPVTTPMFSVKTPTLFYFNPATSTNVQEYLTDAMSLKQYALEHFKSVDSEMIKPQCLELGKSLGMWLRKFHAWGRQPANSDVRDLVSSNKEMQNIKKMMNYDNLSQSMEKWQTDLGDCSEMFQQVAEMATAELQDSDELDVIHGDFWTGNILIPNAVIDASKQTQIFVVDWEMAQLGVQPEDFGQLVAELWQLKLYADIDAGLWIIEGFADGYGKVDAAFIFRAIVHVAAHLVGFGANTPGWGTPEQNKKVAMVGKETMMKAWKKDLKAFEGHDLECLFRNS</sequence>
<dbReference type="Gene3D" id="3.90.1200.10">
    <property type="match status" value="1"/>
</dbReference>
<keyword evidence="2" id="KW-0418">Kinase</keyword>
<accession>A0A168L1V9</accession>
<proteinExistence type="predicted"/>
<dbReference type="InterPro" id="IPR002575">
    <property type="entry name" value="Aminoglycoside_PTrfase"/>
</dbReference>
<dbReference type="STRING" id="1081108.A0A168L1V9"/>
<dbReference type="GO" id="GO:0016301">
    <property type="term" value="F:kinase activity"/>
    <property type="evidence" value="ECO:0007669"/>
    <property type="project" value="UniProtKB-KW"/>
</dbReference>